<reference evidence="1 2" key="1">
    <citation type="submission" date="2014-02" db="EMBL/GenBank/DDBJ databases">
        <authorList>
            <person name="Sears C."/>
            <person name="Carroll K."/>
            <person name="Sack B.R."/>
            <person name="Qadri F."/>
            <person name="Myers L.L."/>
            <person name="Chung G.-T."/>
            <person name="Escheverria P."/>
            <person name="Fraser C.M."/>
            <person name="Sadzewicz L."/>
            <person name="Shefchek K.A."/>
            <person name="Tallon L."/>
            <person name="Das S.P."/>
            <person name="Daugherty S."/>
            <person name="Mongodin E.F."/>
        </authorList>
    </citation>
    <scope>NUCLEOTIDE SEQUENCE [LARGE SCALE GENOMIC DNA]</scope>
    <source>
        <strain evidence="2">3998T(B)3</strain>
    </source>
</reference>
<dbReference type="Proteomes" id="UP000020773">
    <property type="component" value="Unassembled WGS sequence"/>
</dbReference>
<organism evidence="1 2">
    <name type="scientific">Bacteroides fragilis str. 3998T(B)3</name>
    <dbReference type="NCBI Taxonomy" id="1339316"/>
    <lineage>
        <taxon>Bacteria</taxon>
        <taxon>Pseudomonadati</taxon>
        <taxon>Bacteroidota</taxon>
        <taxon>Bacteroidia</taxon>
        <taxon>Bacteroidales</taxon>
        <taxon>Bacteroidaceae</taxon>
        <taxon>Bacteroides</taxon>
    </lineage>
</organism>
<evidence type="ECO:0000313" key="1">
    <source>
        <dbReference type="EMBL" id="EXY90737.1"/>
    </source>
</evidence>
<sequence>MWGRTSNNGQTAQTADTLPAILRVVLNNGIEMPQLGSARLLSRRLPQSV</sequence>
<dbReference type="EMBL" id="JGDB01000129">
    <property type="protein sequence ID" value="EXY90737.1"/>
    <property type="molecule type" value="Genomic_DNA"/>
</dbReference>
<proteinExistence type="predicted"/>
<evidence type="ECO:0000313" key="2">
    <source>
        <dbReference type="Proteomes" id="UP000020773"/>
    </source>
</evidence>
<dbReference type="PATRIC" id="fig|1339316.3.peg.2456"/>
<gene>
    <name evidence="1" type="ORF">M125_2563</name>
</gene>
<accession>A0A015U773</accession>
<name>A0A015U773_BACFG</name>
<protein>
    <submittedName>
        <fullName evidence="1">Uncharacterized protein</fullName>
    </submittedName>
</protein>
<comment type="caution">
    <text evidence="1">The sequence shown here is derived from an EMBL/GenBank/DDBJ whole genome shotgun (WGS) entry which is preliminary data.</text>
</comment>
<dbReference type="AlphaFoldDB" id="A0A015U773"/>